<keyword evidence="3" id="KW-1185">Reference proteome</keyword>
<sequence>MSSNQQRSNDCFDESSDQGFNAIELEILWNRLVSVVDEAAIALQRTAFSTVVRESNDFTMVLMDSSGASIADTNVGTPSFVGILPRTLKQCLQAIPLEDWRPGDRVITNDPWMTAGHVLDLAMLSPIFHAGKLIGFCGSLAHLPDIGGALFSADCREVFEEGLQIPPTKFLEGDQENATLVALIRSNVRVPDQVIGDIYSQVTAHDVCRRKVDEFLLSAQLTNLDAISSALQDRADSAMRAAIEVIPDGRYCSELVADGYDDQETRIVCAVTIVGSSLHIDYTGSSPQIGRGINSVLNFTYALSVYPLKCALDPATPRNEGSYRSITVIAPEGSILNPRKPAACNARQLTAHLLAGAIYKCLSQVVPDKTIAESGTAPTLRSVYSGIDQHGKRFSQLLFGSGGMGASAFKDGYSCTPFPTNTGSGSIEAFEAAAPLVVWRKELVPDSGGPGQFRGGLGQEIEIEIASSNAVQVSLMADRQRHPPEGLLGGGPGAPVTIHLDDGSTPHPKSRSLLFPGQKIVLRYAGAGGFGPPSRRAREAILLDLKNGYVTRRGLLNEYGMDIKETIE</sequence>
<dbReference type="Proteomes" id="UP000248021">
    <property type="component" value="Unassembled WGS sequence"/>
</dbReference>
<evidence type="ECO:0000259" key="1">
    <source>
        <dbReference type="Pfam" id="PF02538"/>
    </source>
</evidence>
<organism evidence="2 3">
    <name type="scientific">Chelatococcus asaccharovorans</name>
    <dbReference type="NCBI Taxonomy" id="28210"/>
    <lineage>
        <taxon>Bacteria</taxon>
        <taxon>Pseudomonadati</taxon>
        <taxon>Pseudomonadota</taxon>
        <taxon>Alphaproteobacteria</taxon>
        <taxon>Hyphomicrobiales</taxon>
        <taxon>Chelatococcaceae</taxon>
        <taxon>Chelatococcus</taxon>
    </lineage>
</organism>
<dbReference type="GO" id="GO:0017168">
    <property type="term" value="F:5-oxoprolinase (ATP-hydrolyzing) activity"/>
    <property type="evidence" value="ECO:0007669"/>
    <property type="project" value="TreeGrafter"/>
</dbReference>
<dbReference type="PANTHER" id="PTHR11365:SF23">
    <property type="entry name" value="HYPOTHETICAL 5-OXOPROLINASE (EUROFUNG)-RELATED"/>
    <property type="match status" value="1"/>
</dbReference>
<dbReference type="OrthoDB" id="9761586at2"/>
<evidence type="ECO:0000313" key="3">
    <source>
        <dbReference type="Proteomes" id="UP000248021"/>
    </source>
</evidence>
<protein>
    <submittedName>
        <fullName evidence="2">N-methylhydantoinase B</fullName>
    </submittedName>
</protein>
<dbReference type="GO" id="GO:0005829">
    <property type="term" value="C:cytosol"/>
    <property type="evidence" value="ECO:0007669"/>
    <property type="project" value="TreeGrafter"/>
</dbReference>
<gene>
    <name evidence="2" type="ORF">C7450_10449</name>
</gene>
<dbReference type="InterPro" id="IPR045079">
    <property type="entry name" value="Oxoprolinase-like"/>
</dbReference>
<dbReference type="EMBL" id="QJJK01000004">
    <property type="protein sequence ID" value="PXW59999.1"/>
    <property type="molecule type" value="Genomic_DNA"/>
</dbReference>
<comment type="caution">
    <text evidence="2">The sequence shown here is derived from an EMBL/GenBank/DDBJ whole genome shotgun (WGS) entry which is preliminary data.</text>
</comment>
<evidence type="ECO:0000313" key="2">
    <source>
        <dbReference type="EMBL" id="PXW59999.1"/>
    </source>
</evidence>
<dbReference type="GO" id="GO:0006749">
    <property type="term" value="P:glutathione metabolic process"/>
    <property type="evidence" value="ECO:0007669"/>
    <property type="project" value="TreeGrafter"/>
</dbReference>
<dbReference type="InterPro" id="IPR003692">
    <property type="entry name" value="Hydantoinase_B"/>
</dbReference>
<accession>A0A2V3U8J1</accession>
<dbReference type="Pfam" id="PF02538">
    <property type="entry name" value="Hydantoinase_B"/>
    <property type="match status" value="1"/>
</dbReference>
<proteinExistence type="predicted"/>
<dbReference type="AlphaFoldDB" id="A0A2V3U8J1"/>
<feature type="domain" description="Hydantoinase B/oxoprolinase" evidence="1">
    <location>
        <begin position="22"/>
        <end position="533"/>
    </location>
</feature>
<reference evidence="2 3" key="1">
    <citation type="submission" date="2018-05" db="EMBL/GenBank/DDBJ databases">
        <title>Genomic Encyclopedia of Type Strains, Phase IV (KMG-IV): sequencing the most valuable type-strain genomes for metagenomic binning, comparative biology and taxonomic classification.</title>
        <authorList>
            <person name="Goeker M."/>
        </authorList>
    </citation>
    <scope>NUCLEOTIDE SEQUENCE [LARGE SCALE GENOMIC DNA]</scope>
    <source>
        <strain evidence="2 3">DSM 6462</strain>
    </source>
</reference>
<dbReference type="PANTHER" id="PTHR11365">
    <property type="entry name" value="5-OXOPROLINASE RELATED"/>
    <property type="match status" value="1"/>
</dbReference>
<name>A0A2V3U8J1_9HYPH</name>